<keyword evidence="4 8" id="KW-0812">Transmembrane</keyword>
<dbReference type="InterPro" id="IPR000175">
    <property type="entry name" value="Na/ntran_symport"/>
</dbReference>
<feature type="transmembrane region" description="Helical" evidence="8">
    <location>
        <begin position="457"/>
        <end position="478"/>
    </location>
</feature>
<dbReference type="Pfam" id="PF00209">
    <property type="entry name" value="SNF"/>
    <property type="match status" value="1"/>
</dbReference>
<evidence type="ECO:0000256" key="1">
    <source>
        <dbReference type="ARBA" id="ARBA00004141"/>
    </source>
</evidence>
<evidence type="ECO:0000256" key="3">
    <source>
        <dbReference type="ARBA" id="ARBA00022448"/>
    </source>
</evidence>
<keyword evidence="5" id="KW-0769">Symport</keyword>
<feature type="transmembrane region" description="Helical" evidence="8">
    <location>
        <begin position="499"/>
        <end position="521"/>
    </location>
</feature>
<dbReference type="PROSITE" id="PS50267">
    <property type="entry name" value="NA_NEUROTRAN_SYMP_3"/>
    <property type="match status" value="1"/>
</dbReference>
<organism evidence="9">
    <name type="scientific">Zeugodacus cucurbitae</name>
    <name type="common">Melon fruit fly</name>
    <name type="synonym">Bactrocera cucurbitae</name>
    <dbReference type="NCBI Taxonomy" id="28588"/>
    <lineage>
        <taxon>Eukaryota</taxon>
        <taxon>Metazoa</taxon>
        <taxon>Ecdysozoa</taxon>
        <taxon>Arthropoda</taxon>
        <taxon>Hexapoda</taxon>
        <taxon>Insecta</taxon>
        <taxon>Pterygota</taxon>
        <taxon>Neoptera</taxon>
        <taxon>Endopterygota</taxon>
        <taxon>Diptera</taxon>
        <taxon>Brachycera</taxon>
        <taxon>Muscomorpha</taxon>
        <taxon>Tephritoidea</taxon>
        <taxon>Tephritidae</taxon>
        <taxon>Zeugodacus</taxon>
        <taxon>Zeugodacus</taxon>
    </lineage>
</organism>
<feature type="transmembrane region" description="Helical" evidence="8">
    <location>
        <begin position="29"/>
        <end position="50"/>
    </location>
</feature>
<keyword evidence="7 8" id="KW-0472">Membrane</keyword>
<evidence type="ECO:0000256" key="7">
    <source>
        <dbReference type="ARBA" id="ARBA00023136"/>
    </source>
</evidence>
<feature type="transmembrane region" description="Helical" evidence="8">
    <location>
        <begin position="243"/>
        <end position="264"/>
    </location>
</feature>
<keyword evidence="3" id="KW-0813">Transport</keyword>
<dbReference type="GO" id="GO:0005886">
    <property type="term" value="C:plasma membrane"/>
    <property type="evidence" value="ECO:0007669"/>
    <property type="project" value="TreeGrafter"/>
</dbReference>
<evidence type="ECO:0000256" key="4">
    <source>
        <dbReference type="ARBA" id="ARBA00022692"/>
    </source>
</evidence>
<sequence length="606" mass="70070">MVYESSYDSGRMPHKPDLTRGYWAAPSDFIYTCISLGFRMDVMSMGWFIYQHMGGAIIHYIICMCLFVVPIIVIQSFLGQFSSSGFISVFRISPIFKGLGYISLGVNLAVLTYYSMFAAVPLLYFFHSMRPTLPWSCEGMEKWFINSTEVEVEHSCKMKDVVELNASMVKSNDSYKYIGYEVPSVLFFNSIFGGDDLMENYENHSPFMFSWELLLCTLLTWGIVAGAFYRFYNTDLMSKFLRYTIWASLVLLVIAVIRFLFLSLDFKYIFSFFIASPRELAESIPNTLLFIVSAFGPGWGSIIALASFNRFKTNIMNFSWLICVGQMCIFMAYGILTHIIQGYFHSITEHYDEVDNLYVYVNHHWSLYLSSGSVLATMSWPNLWSLLFFAMLALMALITMITSLFSIFQSVFDEFEILRSRRTEVTFGTIGILAVLSLYTCSNHGVIFFSAMSMDSLFTQTSLNLLLLLVVLWIYGRVRFQRDIEFMLAQRFSTWKVNVLRFVAPICLVLLLLVSLFAAYFEHSVASIVVHLAAVFLIVLPWLYLPGYMIYVLLQTTGPFRMRFRRCCRPLDWYPLEMEERQRYEEAMGNMDITHQLSQMEDEIVP</sequence>
<dbReference type="PANTHER" id="PTHR11616">
    <property type="entry name" value="SODIUM/CHLORIDE DEPENDENT TRANSPORTER"/>
    <property type="match status" value="1"/>
</dbReference>
<dbReference type="AlphaFoldDB" id="A0A0A1XKM1"/>
<feature type="transmembrane region" description="Helical" evidence="8">
    <location>
        <begin position="284"/>
        <end position="306"/>
    </location>
</feature>
<evidence type="ECO:0000256" key="8">
    <source>
        <dbReference type="SAM" id="Phobius"/>
    </source>
</evidence>
<feature type="transmembrane region" description="Helical" evidence="8">
    <location>
        <begin position="209"/>
        <end position="231"/>
    </location>
</feature>
<dbReference type="PRINTS" id="PR00176">
    <property type="entry name" value="NANEUSMPORT"/>
</dbReference>
<evidence type="ECO:0000256" key="2">
    <source>
        <dbReference type="ARBA" id="ARBA00006459"/>
    </source>
</evidence>
<evidence type="ECO:0000256" key="5">
    <source>
        <dbReference type="ARBA" id="ARBA00022847"/>
    </source>
</evidence>
<evidence type="ECO:0000256" key="6">
    <source>
        <dbReference type="ARBA" id="ARBA00022989"/>
    </source>
</evidence>
<keyword evidence="6 8" id="KW-1133">Transmembrane helix</keyword>
<dbReference type="GO" id="GO:0015375">
    <property type="term" value="F:glycine:sodium symporter activity"/>
    <property type="evidence" value="ECO:0007669"/>
    <property type="project" value="TreeGrafter"/>
</dbReference>
<dbReference type="InterPro" id="IPR037272">
    <property type="entry name" value="SNS_sf"/>
</dbReference>
<name>A0A0A1XKM1_ZEUCU</name>
<feature type="transmembrane region" description="Helical" evidence="8">
    <location>
        <begin position="527"/>
        <end position="554"/>
    </location>
</feature>
<gene>
    <name evidence="9" type="primary">SLC6A14</name>
    <name evidence="9" type="ORF">g.46252</name>
</gene>
<dbReference type="PANTHER" id="PTHR11616:SF240">
    <property type="entry name" value="BLOATED TUBULES, ISOFORM B-RELATED"/>
    <property type="match status" value="1"/>
</dbReference>
<dbReference type="EMBL" id="GBXI01002795">
    <property type="protein sequence ID" value="JAD11497.1"/>
    <property type="molecule type" value="Transcribed_RNA"/>
</dbReference>
<accession>A0A0A1XKM1</accession>
<feature type="transmembrane region" description="Helical" evidence="8">
    <location>
        <begin position="383"/>
        <end position="408"/>
    </location>
</feature>
<reference evidence="9" key="2">
    <citation type="journal article" date="2015" name="Gigascience">
        <title>Reconstructing a comprehensive transcriptome assembly of a white-pupal translocated strain of the pest fruit fly Bactrocera cucurbitae.</title>
        <authorList>
            <person name="Sim S.B."/>
            <person name="Calla B."/>
            <person name="Hall B."/>
            <person name="DeRego T."/>
            <person name="Geib S.M."/>
        </authorList>
    </citation>
    <scope>NUCLEOTIDE SEQUENCE</scope>
</reference>
<dbReference type="SUPFAM" id="SSF161070">
    <property type="entry name" value="SNF-like"/>
    <property type="match status" value="1"/>
</dbReference>
<feature type="transmembrane region" description="Helical" evidence="8">
    <location>
        <begin position="318"/>
        <end position="340"/>
    </location>
</feature>
<comment type="subcellular location">
    <subcellularLocation>
        <location evidence="1">Membrane</location>
        <topology evidence="1">Multi-pass membrane protein</topology>
    </subcellularLocation>
</comment>
<reference evidence="9" key="1">
    <citation type="submission" date="2014-11" db="EMBL/GenBank/DDBJ databases">
        <authorList>
            <person name="Geib S."/>
        </authorList>
    </citation>
    <scope>NUCLEOTIDE SEQUENCE</scope>
</reference>
<evidence type="ECO:0000313" key="9">
    <source>
        <dbReference type="EMBL" id="JAD11497.1"/>
    </source>
</evidence>
<feature type="transmembrane region" description="Helical" evidence="8">
    <location>
        <begin position="429"/>
        <end position="451"/>
    </location>
</feature>
<comment type="similarity">
    <text evidence="2">Belongs to the sodium:neurotransmitter symporter (SNF) (TC 2.A.22) family.</text>
</comment>
<protein>
    <submittedName>
        <fullName evidence="9">Sodium-and chloride-dependent neutral and basic amino acid transporter B(0+)</fullName>
    </submittedName>
</protein>
<proteinExistence type="inferred from homology"/>
<feature type="transmembrane region" description="Helical" evidence="8">
    <location>
        <begin position="98"/>
        <end position="126"/>
    </location>
</feature>
<feature type="transmembrane region" description="Helical" evidence="8">
    <location>
        <begin position="57"/>
        <end position="78"/>
    </location>
</feature>